<dbReference type="Proteomes" id="UP001215280">
    <property type="component" value="Unassembled WGS sequence"/>
</dbReference>
<dbReference type="PANTHER" id="PTHR45916">
    <property type="entry name" value="STRUCTURAL MAINTENANCE OF CHROMOSOMES PROTEIN 5"/>
    <property type="match status" value="1"/>
</dbReference>
<reference evidence="2" key="1">
    <citation type="submission" date="2023-03" db="EMBL/GenBank/DDBJ databases">
        <title>Massive genome expansion in bonnet fungi (Mycena s.s.) driven by repeated elements and novel gene families across ecological guilds.</title>
        <authorList>
            <consortium name="Lawrence Berkeley National Laboratory"/>
            <person name="Harder C.B."/>
            <person name="Miyauchi S."/>
            <person name="Viragh M."/>
            <person name="Kuo A."/>
            <person name="Thoen E."/>
            <person name="Andreopoulos B."/>
            <person name="Lu D."/>
            <person name="Skrede I."/>
            <person name="Drula E."/>
            <person name="Henrissat B."/>
            <person name="Morin E."/>
            <person name="Kohler A."/>
            <person name="Barry K."/>
            <person name="LaButti K."/>
            <person name="Morin E."/>
            <person name="Salamov A."/>
            <person name="Lipzen A."/>
            <person name="Mereny Z."/>
            <person name="Hegedus B."/>
            <person name="Baldrian P."/>
            <person name="Stursova M."/>
            <person name="Weitz H."/>
            <person name="Taylor A."/>
            <person name="Grigoriev I.V."/>
            <person name="Nagy L.G."/>
            <person name="Martin F."/>
            <person name="Kauserud H."/>
        </authorList>
    </citation>
    <scope>NUCLEOTIDE SEQUENCE</scope>
    <source>
        <strain evidence="2">CBHHK188m</strain>
    </source>
</reference>
<dbReference type="GO" id="GO:0030915">
    <property type="term" value="C:Smc5-Smc6 complex"/>
    <property type="evidence" value="ECO:0007669"/>
    <property type="project" value="TreeGrafter"/>
</dbReference>
<evidence type="ECO:0000256" key="1">
    <source>
        <dbReference type="ARBA" id="ARBA00023054"/>
    </source>
</evidence>
<dbReference type="GO" id="GO:0005634">
    <property type="term" value="C:nucleus"/>
    <property type="evidence" value="ECO:0007669"/>
    <property type="project" value="TreeGrafter"/>
</dbReference>
<organism evidence="2 3">
    <name type="scientific">Mycena maculata</name>
    <dbReference type="NCBI Taxonomy" id="230809"/>
    <lineage>
        <taxon>Eukaryota</taxon>
        <taxon>Fungi</taxon>
        <taxon>Dikarya</taxon>
        <taxon>Basidiomycota</taxon>
        <taxon>Agaricomycotina</taxon>
        <taxon>Agaricomycetes</taxon>
        <taxon>Agaricomycetidae</taxon>
        <taxon>Agaricales</taxon>
        <taxon>Marasmiineae</taxon>
        <taxon>Mycenaceae</taxon>
        <taxon>Mycena</taxon>
    </lineage>
</organism>
<protein>
    <submittedName>
        <fullName evidence="2">Uncharacterized protein</fullName>
    </submittedName>
</protein>
<dbReference type="EMBL" id="JARJLG010000038">
    <property type="protein sequence ID" value="KAJ7764175.1"/>
    <property type="molecule type" value="Genomic_DNA"/>
</dbReference>
<evidence type="ECO:0000313" key="3">
    <source>
        <dbReference type="Proteomes" id="UP001215280"/>
    </source>
</evidence>
<evidence type="ECO:0000313" key="2">
    <source>
        <dbReference type="EMBL" id="KAJ7764175.1"/>
    </source>
</evidence>
<dbReference type="AlphaFoldDB" id="A0AAD7JIQ8"/>
<comment type="caution">
    <text evidence="2">The sequence shown here is derived from an EMBL/GenBank/DDBJ whole genome shotgun (WGS) entry which is preliminary data.</text>
</comment>
<keyword evidence="3" id="KW-1185">Reference proteome</keyword>
<dbReference type="GO" id="GO:0000724">
    <property type="term" value="P:double-strand break repair via homologous recombination"/>
    <property type="evidence" value="ECO:0007669"/>
    <property type="project" value="TreeGrafter"/>
</dbReference>
<gene>
    <name evidence="2" type="ORF">DFH07DRAFT_956191</name>
</gene>
<name>A0AAD7JIQ8_9AGAR</name>
<keyword evidence="1" id="KW-0175">Coiled coil</keyword>
<dbReference type="PANTHER" id="PTHR45916:SF1">
    <property type="entry name" value="STRUCTURAL MAINTENANCE OF CHROMOSOMES PROTEIN 5"/>
    <property type="match status" value="1"/>
</dbReference>
<proteinExistence type="predicted"/>
<sequence>MGGGVTWVEKVRLLPSSYFSRFVTLFLYRSFQVTAHPHLSSSTCLRFIIASLASHPHFIYPILPSAHPTSLGLHFTKLPHPVGALFSSSTVFPTVTRLLLATDNDPGPAPDIHALASSGTSGGIRLWRRRSGARRSVLSLGMDQRAERMVHNSMVDVTCKEDSAQYFLITPKLLPDLEYHRRMKILCVNNGEWLLNESGLGNMMAMINGFVMKNPGARCA</sequence>
<dbReference type="GO" id="GO:0003697">
    <property type="term" value="F:single-stranded DNA binding"/>
    <property type="evidence" value="ECO:0007669"/>
    <property type="project" value="TreeGrafter"/>
</dbReference>
<accession>A0AAD7JIQ8</accession>